<feature type="region of interest" description="Disordered" evidence="1">
    <location>
        <begin position="331"/>
        <end position="371"/>
    </location>
</feature>
<gene>
    <name evidence="2" type="primary">Tex45</name>
</gene>
<dbReference type="PANTHER" id="PTHR34828">
    <property type="entry name" value="TESTIS-EXPRESSED PROTEIN 45"/>
    <property type="match status" value="1"/>
</dbReference>
<dbReference type="Ensembl" id="ENSCCNT00000008148.1">
    <property type="protein sequence ID" value="ENSCCNP00000006210.1"/>
    <property type="gene ID" value="ENSCCNG00000006541.1"/>
</dbReference>
<feature type="compositionally biased region" description="Polar residues" evidence="1">
    <location>
        <begin position="358"/>
        <end position="371"/>
    </location>
</feature>
<feature type="compositionally biased region" description="Polar residues" evidence="1">
    <location>
        <begin position="63"/>
        <end position="75"/>
    </location>
</feature>
<accession>A0A8C0W5N4</accession>
<name>A0A8C0W5N4_CASCN</name>
<protein>
    <submittedName>
        <fullName evidence="2">Uncharacterized protein</fullName>
    </submittedName>
</protein>
<proteinExistence type="predicted"/>
<feature type="region of interest" description="Disordered" evidence="1">
    <location>
        <begin position="27"/>
        <end position="75"/>
    </location>
</feature>
<evidence type="ECO:0000256" key="1">
    <source>
        <dbReference type="SAM" id="MobiDB-lite"/>
    </source>
</evidence>
<dbReference type="InterPro" id="IPR028001">
    <property type="entry name" value="SAXO5"/>
</dbReference>
<organism evidence="2">
    <name type="scientific">Castor canadensis</name>
    <name type="common">American beaver</name>
    <dbReference type="NCBI Taxonomy" id="51338"/>
    <lineage>
        <taxon>Eukaryota</taxon>
        <taxon>Metazoa</taxon>
        <taxon>Chordata</taxon>
        <taxon>Craniata</taxon>
        <taxon>Vertebrata</taxon>
        <taxon>Euteleostomi</taxon>
        <taxon>Mammalia</taxon>
        <taxon>Eutheria</taxon>
        <taxon>Euarchontoglires</taxon>
        <taxon>Glires</taxon>
        <taxon>Rodentia</taxon>
        <taxon>Castorimorpha</taxon>
        <taxon>Castoridae</taxon>
        <taxon>Castor</taxon>
    </lineage>
</organism>
<dbReference type="PANTHER" id="PTHR34828:SF1">
    <property type="entry name" value="TESTIS-EXPRESSED PROTEIN 45"/>
    <property type="match status" value="1"/>
</dbReference>
<evidence type="ECO:0000313" key="2">
    <source>
        <dbReference type="Ensembl" id="ENSCCNP00000006210.1"/>
    </source>
</evidence>
<dbReference type="AlphaFoldDB" id="A0A8C0W5N4"/>
<sequence>MATTALRPRGMSLKAFLKASHFSLGPDPRLHQGAMHSRSHQDYPAYPTANPEQPSAPPPRVPLSQQDSRWASESLVSEAHRAFTPPTQEVREFARRHTLAMQASNVRLEADARTGLGFSLARAVYGWPELPPRSLEQIRGARLIFDRDSLPPGDRDKLRIPSTTHQAHFPPYDACPPPRAPSTHLGGPNTLRWNYRGKQETSYLHQFQALPGPPALMCKRACSSVHLGDCKIEYGAMCSELKQTHTPQRLLPDRYDKAQAATRIHYVNIRPGDGVFHNRTTVTEHFYPKKPEPFVLHHDQTPESHILKGNWCPGPGSLDTSRQYFYGKHSTSTWPPATCRRAPAVSEAPPHTGKPRPITTQSGANSGSVPY</sequence>
<dbReference type="Pfam" id="PF15373">
    <property type="entry name" value="SAXO5-like"/>
    <property type="match status" value="1"/>
</dbReference>
<reference evidence="2" key="1">
    <citation type="submission" date="2023-09" db="UniProtKB">
        <authorList>
            <consortium name="Ensembl"/>
        </authorList>
    </citation>
    <scope>IDENTIFICATION</scope>
</reference>